<feature type="compositionally biased region" description="Basic residues" evidence="1">
    <location>
        <begin position="77"/>
        <end position="86"/>
    </location>
</feature>
<proteinExistence type="predicted"/>
<dbReference type="ExpressionAtlas" id="A0A0Q3H8Z2">
    <property type="expression patterns" value="baseline"/>
</dbReference>
<dbReference type="EMBL" id="CM000880">
    <property type="protein sequence ID" value="KQK19383.1"/>
    <property type="molecule type" value="Genomic_DNA"/>
</dbReference>
<feature type="compositionally biased region" description="Basic and acidic residues" evidence="1">
    <location>
        <begin position="515"/>
        <end position="527"/>
    </location>
</feature>
<reference evidence="4" key="3">
    <citation type="submission" date="2018-08" db="UniProtKB">
        <authorList>
            <consortium name="EnsemblPlants"/>
        </authorList>
    </citation>
    <scope>IDENTIFICATION</scope>
    <source>
        <strain evidence="4">cv. Bd21</strain>
    </source>
</reference>
<feature type="compositionally biased region" description="Basic and acidic residues" evidence="1">
    <location>
        <begin position="8"/>
        <end position="24"/>
    </location>
</feature>
<gene>
    <name evidence="3" type="ORF">BRADI_1g47960v3</name>
</gene>
<evidence type="ECO:0000313" key="5">
    <source>
        <dbReference type="Proteomes" id="UP000008810"/>
    </source>
</evidence>
<sequence length="539" mass="60591">MEMEVEAAEGRGRKERTAVGHAEMEVEIEVDAGAEVAEAIDEWEVGGEGSQAEEEDATDGIDDAREREEGGAFDRKVAKKQKKTRPCTRVSAGSRGSWKGRSGRGRRGFHHRPWYGAKNLRSHKLDILNRPGVYGGAIILCNHVTKLESFWQRLFALPEYATSFIRKIRAGMLLFVFEREERKLCGLFEATSDGALNILPSAFPSRRKSKRAQVRFRRVWFCKPLTEAEFSDAIKGLEPHMSFLGISYQQVLNLVHLFSSKRISLELYQKPKSRVIWDYNVSLARAGLESNLHTHSNTFPSRSSSMLCNNRASLPDSSFMYSKQNAKHPHLKPVMFKAPDIIEKGLEPTADFIPLDLDDCKSDSNTVLSDILGPVSFDSALAGRVSYEDQDPEPLIGKHNDDDGYLSPVLNQSLISLSETSQNSAIAHFMKERQPSMQGRGCKRRAILWFDEHSELSSPRSCTVAKKVSFNSGGDEISLISDKQLHRPALAELEQNREAVTKERKQEGCYSVQDTEGRSGDDSEKRSKLMRLYPCRKAC</sequence>
<organism evidence="3">
    <name type="scientific">Brachypodium distachyon</name>
    <name type="common">Purple false brome</name>
    <name type="synonym">Trachynia distachya</name>
    <dbReference type="NCBI Taxonomy" id="15368"/>
    <lineage>
        <taxon>Eukaryota</taxon>
        <taxon>Viridiplantae</taxon>
        <taxon>Streptophyta</taxon>
        <taxon>Embryophyta</taxon>
        <taxon>Tracheophyta</taxon>
        <taxon>Spermatophyta</taxon>
        <taxon>Magnoliopsida</taxon>
        <taxon>Liliopsida</taxon>
        <taxon>Poales</taxon>
        <taxon>Poaceae</taxon>
        <taxon>BOP clade</taxon>
        <taxon>Pooideae</taxon>
        <taxon>Stipodae</taxon>
        <taxon>Brachypodieae</taxon>
        <taxon>Brachypodium</taxon>
    </lineage>
</organism>
<feature type="region of interest" description="Disordered" evidence="1">
    <location>
        <begin position="501"/>
        <end position="527"/>
    </location>
</feature>
<dbReference type="STRING" id="15368.A0A0Q3H8Z2"/>
<dbReference type="OrthoDB" id="1928633at2759"/>
<feature type="domain" description="DCD" evidence="2">
    <location>
        <begin position="132"/>
        <end position="260"/>
    </location>
</feature>
<dbReference type="Pfam" id="PF10539">
    <property type="entry name" value="Dev_Cell_Death"/>
    <property type="match status" value="1"/>
</dbReference>
<reference evidence="3 4" key="1">
    <citation type="journal article" date="2010" name="Nature">
        <title>Genome sequencing and analysis of the model grass Brachypodium distachyon.</title>
        <authorList>
            <consortium name="International Brachypodium Initiative"/>
        </authorList>
    </citation>
    <scope>NUCLEOTIDE SEQUENCE [LARGE SCALE GENOMIC DNA]</scope>
    <source>
        <strain evidence="3 4">Bd21</strain>
    </source>
</reference>
<dbReference type="AlphaFoldDB" id="A0A0Q3H8Z2"/>
<feature type="compositionally biased region" description="Low complexity" evidence="1">
    <location>
        <begin position="91"/>
        <end position="100"/>
    </location>
</feature>
<reference evidence="3" key="2">
    <citation type="submission" date="2017-06" db="EMBL/GenBank/DDBJ databases">
        <title>WGS assembly of Brachypodium distachyon.</title>
        <authorList>
            <consortium name="The International Brachypodium Initiative"/>
            <person name="Lucas S."/>
            <person name="Harmon-Smith M."/>
            <person name="Lail K."/>
            <person name="Tice H."/>
            <person name="Grimwood J."/>
            <person name="Bruce D."/>
            <person name="Barry K."/>
            <person name="Shu S."/>
            <person name="Lindquist E."/>
            <person name="Wang M."/>
            <person name="Pitluck S."/>
            <person name="Vogel J.P."/>
            <person name="Garvin D.F."/>
            <person name="Mockler T.C."/>
            <person name="Schmutz J."/>
            <person name="Rokhsar D."/>
            <person name="Bevan M.W."/>
        </authorList>
    </citation>
    <scope>NUCLEOTIDE SEQUENCE</scope>
    <source>
        <strain evidence="3">Bd21</strain>
    </source>
</reference>
<evidence type="ECO:0000313" key="3">
    <source>
        <dbReference type="EMBL" id="KQK19383.1"/>
    </source>
</evidence>
<dbReference type="PANTHER" id="PTHR46034:SF18">
    <property type="entry name" value="DCD DOMAIN-CONTAINING PROTEIN"/>
    <property type="match status" value="1"/>
</dbReference>
<dbReference type="GO" id="GO:0034976">
    <property type="term" value="P:response to endoplasmic reticulum stress"/>
    <property type="evidence" value="ECO:0007669"/>
    <property type="project" value="InterPro"/>
</dbReference>
<dbReference type="InterPro" id="IPR044832">
    <property type="entry name" value="NRP-like"/>
</dbReference>
<feature type="region of interest" description="Disordered" evidence="1">
    <location>
        <begin position="1"/>
        <end position="110"/>
    </location>
</feature>
<dbReference type="PROSITE" id="PS51222">
    <property type="entry name" value="DCD"/>
    <property type="match status" value="1"/>
</dbReference>
<feature type="compositionally biased region" description="Basic residues" evidence="1">
    <location>
        <begin position="101"/>
        <end position="110"/>
    </location>
</feature>
<dbReference type="PANTHER" id="PTHR46034">
    <property type="match status" value="1"/>
</dbReference>
<dbReference type="InterPro" id="IPR013989">
    <property type="entry name" value="Dev_and_cell_death_domain"/>
</dbReference>
<accession>A0A0Q3H8Z2</accession>
<dbReference type="SMART" id="SM00767">
    <property type="entry name" value="DCD"/>
    <property type="match status" value="1"/>
</dbReference>
<evidence type="ECO:0000313" key="4">
    <source>
        <dbReference type="EnsemblPlants" id="KQK19383"/>
    </source>
</evidence>
<dbReference type="InParanoid" id="A0A0Q3H8Z2"/>
<keyword evidence="5" id="KW-1185">Reference proteome</keyword>
<dbReference type="EnsemblPlants" id="KQK19383">
    <property type="protein sequence ID" value="KQK19383"/>
    <property type="gene ID" value="BRADI_1g47960v3"/>
</dbReference>
<evidence type="ECO:0000259" key="2">
    <source>
        <dbReference type="PROSITE" id="PS51222"/>
    </source>
</evidence>
<evidence type="ECO:0000256" key="1">
    <source>
        <dbReference type="SAM" id="MobiDB-lite"/>
    </source>
</evidence>
<protein>
    <recommendedName>
        <fullName evidence="2">DCD domain-containing protein</fullName>
    </recommendedName>
</protein>
<name>A0A0Q3H8Z2_BRADI</name>
<feature type="compositionally biased region" description="Acidic residues" evidence="1">
    <location>
        <begin position="25"/>
        <end position="61"/>
    </location>
</feature>
<dbReference type="Proteomes" id="UP000008810">
    <property type="component" value="Chromosome 1"/>
</dbReference>
<dbReference type="Gramene" id="KQK19383">
    <property type="protein sequence ID" value="KQK19383"/>
    <property type="gene ID" value="BRADI_1g47960v3"/>
</dbReference>
<feature type="compositionally biased region" description="Basic and acidic residues" evidence="1">
    <location>
        <begin position="62"/>
        <end position="76"/>
    </location>
</feature>